<dbReference type="InterPro" id="IPR028087">
    <property type="entry name" value="Tad_N"/>
</dbReference>
<protein>
    <recommendedName>
        <fullName evidence="1">Putative Flp pilus-assembly TadG-like N-terminal domain-containing protein</fullName>
    </recommendedName>
</protein>
<feature type="domain" description="Putative Flp pilus-assembly TadG-like N-terminal" evidence="1">
    <location>
        <begin position="6"/>
        <end position="51"/>
    </location>
</feature>
<dbReference type="EMBL" id="BMYO01000004">
    <property type="protein sequence ID" value="GHD62073.1"/>
    <property type="molecule type" value="Genomic_DNA"/>
</dbReference>
<comment type="caution">
    <text evidence="2">The sequence shown here is derived from an EMBL/GenBank/DDBJ whole genome shotgun (WGS) entry which is preliminary data.</text>
</comment>
<evidence type="ECO:0000313" key="2">
    <source>
        <dbReference type="EMBL" id="GHD62073.1"/>
    </source>
</evidence>
<sequence>MYKERGGMIIAVVGLLMLAVAALGAIDIGRIYAERRELQKVADMAAMAAAQSLFRNPQAAALASANGNGFTPDATRTLSLTTGHWQPGQTGALPASPVDAARVVVSNTAFKLFFIPGTQLVNAEATAISSASAAFSVGSGLAKIDSTKRSALNTLFTTLLGKPISLSVASYQTLADASLSVGQLATALAVGSYDQLVGTQVSYEQLRLAAISALNTQSPATASLLQTLNLSGSGGNFKLIDTPSQPGLLSLGLADKTTAMNAQINVLNLLNTALQQSSQSHFLDLGQQINLPLGVVTVTADLGLTLIEPPVLAVGQPGKDSQGNWRTQAQTAQTRIGLVLGIKPALLPQIDVPLTLTVASATAWLESVQCTSGGAADVVIGVKPSVACQGAGNCLGGPAGSLSFHVSSNADLPTDPPMSYYGGAGLGTLSSFLSGTLSSVLGALGGVVGGLLGVILSPLTMALDPVITNLLNTLGVRLNYADVTLINVQCGGSGLVN</sequence>
<proteinExistence type="predicted"/>
<gene>
    <name evidence="2" type="ORF">GCM10007350_17470</name>
</gene>
<dbReference type="Pfam" id="PF13400">
    <property type="entry name" value="Tad"/>
    <property type="match status" value="1"/>
</dbReference>
<name>A0ABQ3GYZ3_9NEIS</name>
<evidence type="ECO:0000313" key="3">
    <source>
        <dbReference type="Proteomes" id="UP000604737"/>
    </source>
</evidence>
<keyword evidence="3" id="KW-1185">Reference proteome</keyword>
<dbReference type="RefSeq" id="WP_189459921.1">
    <property type="nucleotide sequence ID" value="NZ_BMYO01000004.1"/>
</dbReference>
<dbReference type="Proteomes" id="UP000604737">
    <property type="component" value="Unassembled WGS sequence"/>
</dbReference>
<evidence type="ECO:0000259" key="1">
    <source>
        <dbReference type="Pfam" id="PF13400"/>
    </source>
</evidence>
<accession>A0ABQ3GYZ3</accession>
<reference evidence="3" key="1">
    <citation type="journal article" date="2019" name="Int. J. Syst. Evol. Microbiol.">
        <title>The Global Catalogue of Microorganisms (GCM) 10K type strain sequencing project: providing services to taxonomists for standard genome sequencing and annotation.</title>
        <authorList>
            <consortium name="The Broad Institute Genomics Platform"/>
            <consortium name="The Broad Institute Genome Sequencing Center for Infectious Disease"/>
            <person name="Wu L."/>
            <person name="Ma J."/>
        </authorList>
    </citation>
    <scope>NUCLEOTIDE SEQUENCE [LARGE SCALE GENOMIC DNA]</scope>
    <source>
        <strain evidence="3">KCTC 23701</strain>
    </source>
</reference>
<organism evidence="2 3">
    <name type="scientific">Jeongeupia chitinilytica</name>
    <dbReference type="NCBI Taxonomy" id="1041641"/>
    <lineage>
        <taxon>Bacteria</taxon>
        <taxon>Pseudomonadati</taxon>
        <taxon>Pseudomonadota</taxon>
        <taxon>Betaproteobacteria</taxon>
        <taxon>Neisseriales</taxon>
        <taxon>Chitinibacteraceae</taxon>
        <taxon>Jeongeupia</taxon>
    </lineage>
</organism>